<organism evidence="2 3">
    <name type="scientific">Mesorhizobium alhagi CCNWXJ12-2</name>
    <dbReference type="NCBI Taxonomy" id="1107882"/>
    <lineage>
        <taxon>Bacteria</taxon>
        <taxon>Pseudomonadati</taxon>
        <taxon>Pseudomonadota</taxon>
        <taxon>Alphaproteobacteria</taxon>
        <taxon>Hyphomicrobiales</taxon>
        <taxon>Phyllobacteriaceae</taxon>
        <taxon>Allomesorhizobium</taxon>
    </lineage>
</organism>
<name>H0HM94_9HYPH</name>
<dbReference type="EMBL" id="AHAM01000040">
    <property type="protein sequence ID" value="EHK58154.1"/>
    <property type="molecule type" value="Genomic_DNA"/>
</dbReference>
<evidence type="ECO:0000256" key="1">
    <source>
        <dbReference type="SAM" id="MobiDB-lite"/>
    </source>
</evidence>
<evidence type="ECO:0000313" key="3">
    <source>
        <dbReference type="Proteomes" id="UP000003250"/>
    </source>
</evidence>
<dbReference type="Proteomes" id="UP000003250">
    <property type="component" value="Unassembled WGS sequence"/>
</dbReference>
<sequence length="134" mass="14735">MIDAWLFETAKGGRWHVTVDGEAILASSREPEHEACCVLARLGITGKIKFRHACGMAGMVMDIQRAAGLAVNEGPLRIVKQAPESRPDRPPAAVSPIWATSPHLTKQSTHTGSVAAFFNRERINDNERHRQAQQ</sequence>
<gene>
    <name evidence="2" type="ORF">MAXJ12_06290</name>
</gene>
<protein>
    <submittedName>
        <fullName evidence="2">Uncharacterized protein</fullName>
    </submittedName>
</protein>
<reference evidence="2 3" key="1">
    <citation type="journal article" date="2012" name="J. Bacteriol.">
        <title>Draft Genome Sequence of Mesorhizobium alhagi CCNWXJ12-2T, a Novel Salt-Resistant Species Isolated from the Desert of Northwestern China.</title>
        <authorList>
            <person name="Zhou M."/>
            <person name="Chen W."/>
            <person name="Chen H."/>
            <person name="Wei G."/>
        </authorList>
    </citation>
    <scope>NUCLEOTIDE SEQUENCE [LARGE SCALE GENOMIC DNA]</scope>
    <source>
        <strain evidence="2 3">CCNWXJ12-2</strain>
    </source>
</reference>
<feature type="compositionally biased region" description="Polar residues" evidence="1">
    <location>
        <begin position="102"/>
        <end position="112"/>
    </location>
</feature>
<dbReference type="AlphaFoldDB" id="H0HM94"/>
<dbReference type="RefSeq" id="WP_008834906.1">
    <property type="nucleotide sequence ID" value="NZ_AHAM01000040.1"/>
</dbReference>
<accession>H0HM94</accession>
<feature type="region of interest" description="Disordered" evidence="1">
    <location>
        <begin position="82"/>
        <end position="112"/>
    </location>
</feature>
<keyword evidence="3" id="KW-1185">Reference proteome</keyword>
<evidence type="ECO:0000313" key="2">
    <source>
        <dbReference type="EMBL" id="EHK58154.1"/>
    </source>
</evidence>
<proteinExistence type="predicted"/>